<dbReference type="HOGENOM" id="CLU_146070_0_1_5"/>
<dbReference type="RefSeq" id="WP_008328063.1">
    <property type="nucleotide sequence ID" value="NZ_CH902578.1"/>
</dbReference>
<keyword evidence="2" id="KW-1185">Reference proteome</keyword>
<dbReference type="Proteomes" id="UP000002931">
    <property type="component" value="Unassembled WGS sequence"/>
</dbReference>
<sequence length="111" mass="12166">MAVSKDQKRAAKAAWSERKADWAICIVRIGAAMWVKAVSDAAALERRLSFMLRTGGANSAPAGMQTAFREEGTVTVEVVERLDDDLSDMARETLVKDRIAHWADELGATPF</sequence>
<name>A3VJR2_9RHOB</name>
<accession>A3VJR2</accession>
<protein>
    <recommendedName>
        <fullName evidence="3">GIY-YIG nuclease family protein</fullName>
    </recommendedName>
</protein>
<evidence type="ECO:0008006" key="3">
    <source>
        <dbReference type="Google" id="ProtNLM"/>
    </source>
</evidence>
<evidence type="ECO:0000313" key="1">
    <source>
        <dbReference type="EMBL" id="EAQ11418.1"/>
    </source>
</evidence>
<organism evidence="1 2">
    <name type="scientific">Maritimibacter alkaliphilus HTCC2654</name>
    <dbReference type="NCBI Taxonomy" id="314271"/>
    <lineage>
        <taxon>Bacteria</taxon>
        <taxon>Pseudomonadati</taxon>
        <taxon>Pseudomonadota</taxon>
        <taxon>Alphaproteobacteria</taxon>
        <taxon>Rhodobacterales</taxon>
        <taxon>Roseobacteraceae</taxon>
        <taxon>Maritimibacter</taxon>
    </lineage>
</organism>
<gene>
    <name evidence="1" type="ORF">RB2654_01615</name>
</gene>
<dbReference type="AlphaFoldDB" id="A3VJR2"/>
<reference evidence="1 2" key="1">
    <citation type="journal article" date="2010" name="J. Bacteriol.">
        <title>Genome sequences of Pelagibaca bermudensis HTCC2601T and Maritimibacter alkaliphilus HTCC2654T, the type strains of two marine Roseobacter genera.</title>
        <authorList>
            <person name="Thrash J.C."/>
            <person name="Cho J.C."/>
            <person name="Ferriera S."/>
            <person name="Johnson J."/>
            <person name="Vergin K.L."/>
            <person name="Giovannoni S.J."/>
        </authorList>
    </citation>
    <scope>NUCLEOTIDE SEQUENCE [LARGE SCALE GENOMIC DNA]</scope>
    <source>
        <strain evidence="1 2">HTCC2654</strain>
    </source>
</reference>
<comment type="caution">
    <text evidence="1">The sequence shown here is derived from an EMBL/GenBank/DDBJ whole genome shotgun (WGS) entry which is preliminary data.</text>
</comment>
<dbReference type="OrthoDB" id="7270972at2"/>
<dbReference type="EMBL" id="AAMT01000015">
    <property type="protein sequence ID" value="EAQ11418.1"/>
    <property type="molecule type" value="Genomic_DNA"/>
</dbReference>
<proteinExistence type="predicted"/>
<evidence type="ECO:0000313" key="2">
    <source>
        <dbReference type="Proteomes" id="UP000002931"/>
    </source>
</evidence>